<feature type="domain" description="Rhodanese" evidence="3">
    <location>
        <begin position="15"/>
        <end position="134"/>
    </location>
</feature>
<dbReference type="RefSeq" id="WP_093044729.1">
    <property type="nucleotide sequence ID" value="NZ_FNQR01000006.1"/>
</dbReference>
<dbReference type="EMBL" id="FNQR01000006">
    <property type="protein sequence ID" value="SEA63326.1"/>
    <property type="molecule type" value="Genomic_DNA"/>
</dbReference>
<keyword evidence="4" id="KW-0670">Pyruvate</keyword>
<accession>A0A1H4CSG2</accession>
<proteinExistence type="predicted"/>
<evidence type="ECO:0000256" key="2">
    <source>
        <dbReference type="ARBA" id="ARBA00022737"/>
    </source>
</evidence>
<dbReference type="PROSITE" id="PS50206">
    <property type="entry name" value="RHODANESE_3"/>
    <property type="match status" value="2"/>
</dbReference>
<dbReference type="SMART" id="SM00450">
    <property type="entry name" value="RHOD"/>
    <property type="match status" value="2"/>
</dbReference>
<dbReference type="GO" id="GO:0004792">
    <property type="term" value="F:thiosulfate-cyanide sulfurtransferase activity"/>
    <property type="evidence" value="ECO:0007669"/>
    <property type="project" value="InterPro"/>
</dbReference>
<evidence type="ECO:0000259" key="3">
    <source>
        <dbReference type="PROSITE" id="PS50206"/>
    </source>
</evidence>
<organism evidence="4 5">
    <name type="scientific">Thalassobacillus cyri</name>
    <dbReference type="NCBI Taxonomy" id="571932"/>
    <lineage>
        <taxon>Bacteria</taxon>
        <taxon>Bacillati</taxon>
        <taxon>Bacillota</taxon>
        <taxon>Bacilli</taxon>
        <taxon>Bacillales</taxon>
        <taxon>Bacillaceae</taxon>
        <taxon>Thalassobacillus</taxon>
    </lineage>
</organism>
<dbReference type="Pfam" id="PF00581">
    <property type="entry name" value="Rhodanese"/>
    <property type="match status" value="2"/>
</dbReference>
<keyword evidence="2" id="KW-0677">Repeat</keyword>
<dbReference type="CDD" id="cd01449">
    <property type="entry name" value="TST_Repeat_2"/>
    <property type="match status" value="1"/>
</dbReference>
<gene>
    <name evidence="4" type="ORF">SAMN05421743_106172</name>
</gene>
<evidence type="ECO:0000256" key="1">
    <source>
        <dbReference type="ARBA" id="ARBA00022679"/>
    </source>
</evidence>
<dbReference type="PROSITE" id="PS00380">
    <property type="entry name" value="RHODANESE_1"/>
    <property type="match status" value="1"/>
</dbReference>
<feature type="domain" description="Rhodanese" evidence="3">
    <location>
        <begin position="165"/>
        <end position="275"/>
    </location>
</feature>
<keyword evidence="5" id="KW-1185">Reference proteome</keyword>
<evidence type="ECO:0000313" key="5">
    <source>
        <dbReference type="Proteomes" id="UP000198584"/>
    </source>
</evidence>
<dbReference type="PANTHER" id="PTHR11364">
    <property type="entry name" value="THIOSULFATE SULFERTANSFERASE"/>
    <property type="match status" value="1"/>
</dbReference>
<reference evidence="4 5" key="1">
    <citation type="submission" date="2016-10" db="EMBL/GenBank/DDBJ databases">
        <authorList>
            <person name="de Groot N.N."/>
        </authorList>
    </citation>
    <scope>NUCLEOTIDE SEQUENCE [LARGE SCALE GENOMIC DNA]</scope>
    <source>
        <strain evidence="4 5">CCM7597</strain>
    </source>
</reference>
<dbReference type="InterPro" id="IPR001763">
    <property type="entry name" value="Rhodanese-like_dom"/>
</dbReference>
<dbReference type="AlphaFoldDB" id="A0A1H4CSG2"/>
<dbReference type="OrthoDB" id="9770030at2"/>
<evidence type="ECO:0000313" key="4">
    <source>
        <dbReference type="EMBL" id="SEA63326.1"/>
    </source>
</evidence>
<dbReference type="Gene3D" id="3.40.250.10">
    <property type="entry name" value="Rhodanese-like domain"/>
    <property type="match status" value="2"/>
</dbReference>
<dbReference type="STRING" id="571932.SAMN05421743_106172"/>
<keyword evidence="1 4" id="KW-0808">Transferase</keyword>
<dbReference type="InterPro" id="IPR001307">
    <property type="entry name" value="Thiosulphate_STrfase_CS"/>
</dbReference>
<dbReference type="InterPro" id="IPR045078">
    <property type="entry name" value="TST/MPST-like"/>
</dbReference>
<dbReference type="Proteomes" id="UP000198584">
    <property type="component" value="Unassembled WGS sequence"/>
</dbReference>
<name>A0A1H4CSG2_9BACI</name>
<protein>
    <submittedName>
        <fullName evidence="4">Thiosulfate/3-mercaptopyruvate sulfurtransferase</fullName>
    </submittedName>
</protein>
<dbReference type="PANTHER" id="PTHR11364:SF27">
    <property type="entry name" value="SULFURTRANSFERASE"/>
    <property type="match status" value="1"/>
</dbReference>
<dbReference type="CDD" id="cd01448">
    <property type="entry name" value="TST_Repeat_1"/>
    <property type="match status" value="1"/>
</dbReference>
<dbReference type="InterPro" id="IPR036873">
    <property type="entry name" value="Rhodanese-like_dom_sf"/>
</dbReference>
<sequence>MSNVITVARAKHWSEEKKVVFADCRFDLSDPDKGQQKYDEGHLPGAVYFDLEKSLSGEIKQHGGRHPLPELESFKETLANAGIDRETFVIAYDQNRSVMAARMLWLLKYVGHGKVYLLDGGIDAWTKAGLPLEKEAPRLERAASYPIELQHDMACGEAYVRARQDEENTVLVDSRSFERYAGWKEPIDIKSGHIPGAVQYDWVDVYKEDGTWKSKAELQQHFQELSDHKEIIVYCGSGVTAASNVIGLWEAGMDQVKLYVGSFSDWISYQENEVATIDKQ</sequence>
<dbReference type="SUPFAM" id="SSF52821">
    <property type="entry name" value="Rhodanese/Cell cycle control phosphatase"/>
    <property type="match status" value="2"/>
</dbReference>